<organism evidence="1 2">
    <name type="scientific">Capsicum annuum</name>
    <name type="common">Capsicum pepper</name>
    <dbReference type="NCBI Taxonomy" id="4072"/>
    <lineage>
        <taxon>Eukaryota</taxon>
        <taxon>Viridiplantae</taxon>
        <taxon>Streptophyta</taxon>
        <taxon>Embryophyta</taxon>
        <taxon>Tracheophyta</taxon>
        <taxon>Spermatophyta</taxon>
        <taxon>Magnoliopsida</taxon>
        <taxon>eudicotyledons</taxon>
        <taxon>Gunneridae</taxon>
        <taxon>Pentapetalae</taxon>
        <taxon>asterids</taxon>
        <taxon>lamiids</taxon>
        <taxon>Solanales</taxon>
        <taxon>Solanaceae</taxon>
        <taxon>Solanoideae</taxon>
        <taxon>Capsiceae</taxon>
        <taxon>Capsicum</taxon>
    </lineage>
</organism>
<dbReference type="AlphaFoldDB" id="A0A2G2YIE8"/>
<dbReference type="Proteomes" id="UP000222542">
    <property type="component" value="Unassembled WGS sequence"/>
</dbReference>
<proteinExistence type="predicted"/>
<accession>A0A2G2YIE8</accession>
<dbReference type="Gramene" id="PHT69495">
    <property type="protein sequence ID" value="PHT69495"/>
    <property type="gene ID" value="T459_28982"/>
</dbReference>
<dbReference type="EMBL" id="AYRZ02000011">
    <property type="protein sequence ID" value="PHT69495.1"/>
    <property type="molecule type" value="Genomic_DNA"/>
</dbReference>
<protein>
    <submittedName>
        <fullName evidence="1">Uncharacterized protein</fullName>
    </submittedName>
</protein>
<reference evidence="1 2" key="2">
    <citation type="journal article" date="2017" name="Genome Biol.">
        <title>New reference genome sequences of hot pepper reveal the massive evolution of plant disease-resistance genes by retroduplication.</title>
        <authorList>
            <person name="Kim S."/>
            <person name="Park J."/>
            <person name="Yeom S.I."/>
            <person name="Kim Y.M."/>
            <person name="Seo E."/>
            <person name="Kim K.T."/>
            <person name="Kim M.S."/>
            <person name="Lee J.M."/>
            <person name="Cheong K."/>
            <person name="Shin H.S."/>
            <person name="Kim S.B."/>
            <person name="Han K."/>
            <person name="Lee J."/>
            <person name="Park M."/>
            <person name="Lee H.A."/>
            <person name="Lee H.Y."/>
            <person name="Lee Y."/>
            <person name="Oh S."/>
            <person name="Lee J.H."/>
            <person name="Choi E."/>
            <person name="Choi E."/>
            <person name="Lee S.E."/>
            <person name="Jeon J."/>
            <person name="Kim H."/>
            <person name="Choi G."/>
            <person name="Song H."/>
            <person name="Lee J."/>
            <person name="Lee S.C."/>
            <person name="Kwon J.K."/>
            <person name="Lee H.Y."/>
            <person name="Koo N."/>
            <person name="Hong Y."/>
            <person name="Kim R.W."/>
            <person name="Kang W.H."/>
            <person name="Huh J.H."/>
            <person name="Kang B.C."/>
            <person name="Yang T.J."/>
            <person name="Lee Y.H."/>
            <person name="Bennetzen J.L."/>
            <person name="Choi D."/>
        </authorList>
    </citation>
    <scope>NUCLEOTIDE SEQUENCE [LARGE SCALE GENOMIC DNA]</scope>
    <source>
        <strain evidence="2">cv. CM334</strain>
    </source>
</reference>
<gene>
    <name evidence="1" type="ORF">T459_28982</name>
</gene>
<evidence type="ECO:0000313" key="2">
    <source>
        <dbReference type="Proteomes" id="UP000222542"/>
    </source>
</evidence>
<reference evidence="1 2" key="1">
    <citation type="journal article" date="2014" name="Nat. Genet.">
        <title>Genome sequence of the hot pepper provides insights into the evolution of pungency in Capsicum species.</title>
        <authorList>
            <person name="Kim S."/>
            <person name="Park M."/>
            <person name="Yeom S.I."/>
            <person name="Kim Y.M."/>
            <person name="Lee J.M."/>
            <person name="Lee H.A."/>
            <person name="Seo E."/>
            <person name="Choi J."/>
            <person name="Cheong K."/>
            <person name="Kim K.T."/>
            <person name="Jung K."/>
            <person name="Lee G.W."/>
            <person name="Oh S.K."/>
            <person name="Bae C."/>
            <person name="Kim S.B."/>
            <person name="Lee H.Y."/>
            <person name="Kim S.Y."/>
            <person name="Kim M.S."/>
            <person name="Kang B.C."/>
            <person name="Jo Y.D."/>
            <person name="Yang H.B."/>
            <person name="Jeong H.J."/>
            <person name="Kang W.H."/>
            <person name="Kwon J.K."/>
            <person name="Shin C."/>
            <person name="Lim J.Y."/>
            <person name="Park J.H."/>
            <person name="Huh J.H."/>
            <person name="Kim J.S."/>
            <person name="Kim B.D."/>
            <person name="Cohen O."/>
            <person name="Paran I."/>
            <person name="Suh M.C."/>
            <person name="Lee S.B."/>
            <person name="Kim Y.K."/>
            <person name="Shin Y."/>
            <person name="Noh S.J."/>
            <person name="Park J."/>
            <person name="Seo Y.S."/>
            <person name="Kwon S.Y."/>
            <person name="Kim H.A."/>
            <person name="Park J.M."/>
            <person name="Kim H.J."/>
            <person name="Choi S.B."/>
            <person name="Bosland P.W."/>
            <person name="Reeves G."/>
            <person name="Jo S.H."/>
            <person name="Lee B.W."/>
            <person name="Cho H.T."/>
            <person name="Choi H.S."/>
            <person name="Lee M.S."/>
            <person name="Yu Y."/>
            <person name="Do Choi Y."/>
            <person name="Park B.S."/>
            <person name="van Deynze A."/>
            <person name="Ashrafi H."/>
            <person name="Hill T."/>
            <person name="Kim W.T."/>
            <person name="Pai H.S."/>
            <person name="Ahn H.K."/>
            <person name="Yeam I."/>
            <person name="Giovannoni J.J."/>
            <person name="Rose J.K."/>
            <person name="Sorensen I."/>
            <person name="Lee S.J."/>
            <person name="Kim R.W."/>
            <person name="Choi I.Y."/>
            <person name="Choi B.S."/>
            <person name="Lim J.S."/>
            <person name="Lee Y.H."/>
            <person name="Choi D."/>
        </authorList>
    </citation>
    <scope>NUCLEOTIDE SEQUENCE [LARGE SCALE GENOMIC DNA]</scope>
    <source>
        <strain evidence="2">cv. CM334</strain>
    </source>
</reference>
<evidence type="ECO:0000313" key="1">
    <source>
        <dbReference type="EMBL" id="PHT69495.1"/>
    </source>
</evidence>
<keyword evidence="2" id="KW-1185">Reference proteome</keyword>
<name>A0A2G2YIE8_CAPAN</name>
<comment type="caution">
    <text evidence="1">The sequence shown here is derived from an EMBL/GenBank/DDBJ whole genome shotgun (WGS) entry which is preliminary data.</text>
</comment>
<sequence>MSPAANLLTIVASELSSLTGKVSSPMIKIFEMKNSLEPASPAVANSKKIGIAVTLGNLRHRCNSETTTTQDTVVYGDGFSSENRENVKKNIVITEIRDATPLDEKTIEL</sequence>